<evidence type="ECO:0000313" key="1">
    <source>
        <dbReference type="EMBL" id="KAF6716928.1"/>
    </source>
</evidence>
<reference evidence="1" key="1">
    <citation type="journal article" name="BMC Genomics">
        <title>Long-read sequencing and de novo genome assembly of marine medaka (Oryzias melastigma).</title>
        <authorList>
            <person name="Liang P."/>
            <person name="Saqib H.S.A."/>
            <person name="Ni X."/>
            <person name="Shen Y."/>
        </authorList>
    </citation>
    <scope>NUCLEOTIDE SEQUENCE</scope>
    <source>
        <strain evidence="1">Bigg-433</strain>
    </source>
</reference>
<dbReference type="Proteomes" id="UP000646548">
    <property type="component" value="Unassembled WGS sequence"/>
</dbReference>
<organism evidence="1 2">
    <name type="scientific">Oryzias melastigma</name>
    <name type="common">Marine medaka</name>
    <dbReference type="NCBI Taxonomy" id="30732"/>
    <lineage>
        <taxon>Eukaryota</taxon>
        <taxon>Metazoa</taxon>
        <taxon>Chordata</taxon>
        <taxon>Craniata</taxon>
        <taxon>Vertebrata</taxon>
        <taxon>Euteleostomi</taxon>
        <taxon>Actinopterygii</taxon>
        <taxon>Neopterygii</taxon>
        <taxon>Teleostei</taxon>
        <taxon>Neoteleostei</taxon>
        <taxon>Acanthomorphata</taxon>
        <taxon>Ovalentaria</taxon>
        <taxon>Atherinomorphae</taxon>
        <taxon>Beloniformes</taxon>
        <taxon>Adrianichthyidae</taxon>
        <taxon>Oryziinae</taxon>
        <taxon>Oryzias</taxon>
    </lineage>
</organism>
<accession>A0A834BV97</accession>
<proteinExistence type="predicted"/>
<protein>
    <submittedName>
        <fullName evidence="1">Uncharacterized protein</fullName>
    </submittedName>
</protein>
<dbReference type="EMBL" id="WKFB01000909">
    <property type="protein sequence ID" value="KAF6716928.1"/>
    <property type="molecule type" value="Genomic_DNA"/>
</dbReference>
<dbReference type="AlphaFoldDB" id="A0A834BV97"/>
<evidence type="ECO:0000313" key="2">
    <source>
        <dbReference type="Proteomes" id="UP000646548"/>
    </source>
</evidence>
<comment type="caution">
    <text evidence="1">The sequence shown here is derived from an EMBL/GenBank/DDBJ whole genome shotgun (WGS) entry which is preliminary data.</text>
</comment>
<name>A0A834BV97_ORYME</name>
<sequence>MTADVFVSSKSRFHLEHDWMDESPRSFNFHSACPGRGVRRALQWSPAVLCCAVRAEGGTKEAEDNSSECGADRGSDSTFQMADIARRILVRGSTTPPVCETAHYFLLSCLTLSSVLLPLS</sequence>
<gene>
    <name evidence="1" type="ORF">FQA47_014988</name>
</gene>